<evidence type="ECO:0000256" key="1">
    <source>
        <dbReference type="SAM" id="Phobius"/>
    </source>
</evidence>
<sequence>DNGVRSLVKSWCGAWSEDAHDSALMIGLWLLCLAVCWSGDSKKGALRIGLWLLCLVVLEFKHGTDGIGGVILLFLFQCILSSGMRFGIETITFKLPKLRLFLELIVERFGVVFPSMCTAMQVGRRRHRALWIVTHIGQFITAQWAYREDSKKYGRMDNVAWALAALLHASLTLLMRRRVNIIIWDIAPWIGLLAIDAVLVVGNRRGWRRGQRRLLPK</sequence>
<dbReference type="AlphaFoldDB" id="A0AAV2Q006"/>
<keyword evidence="1" id="KW-1133">Transmembrane helix</keyword>
<dbReference type="EMBL" id="CAXKWB010002143">
    <property type="protein sequence ID" value="CAL4066268.1"/>
    <property type="molecule type" value="Genomic_DNA"/>
</dbReference>
<feature type="transmembrane region" description="Helical" evidence="1">
    <location>
        <begin position="66"/>
        <end position="88"/>
    </location>
</feature>
<reference evidence="2 3" key="1">
    <citation type="submission" date="2024-05" db="EMBL/GenBank/DDBJ databases">
        <authorList>
            <person name="Wallberg A."/>
        </authorList>
    </citation>
    <scope>NUCLEOTIDE SEQUENCE [LARGE SCALE GENOMIC DNA]</scope>
</reference>
<gene>
    <name evidence="2" type="ORF">MNOR_LOCUS5515</name>
</gene>
<name>A0AAV2Q006_MEGNR</name>
<evidence type="ECO:0000313" key="3">
    <source>
        <dbReference type="Proteomes" id="UP001497623"/>
    </source>
</evidence>
<comment type="caution">
    <text evidence="2">The sequence shown here is derived from an EMBL/GenBank/DDBJ whole genome shotgun (WGS) entry which is preliminary data.</text>
</comment>
<keyword evidence="1" id="KW-0812">Transmembrane</keyword>
<feature type="non-terminal residue" evidence="2">
    <location>
        <position position="1"/>
    </location>
</feature>
<accession>A0AAV2Q006</accession>
<protein>
    <submittedName>
        <fullName evidence="2">Uncharacterized protein</fullName>
    </submittedName>
</protein>
<dbReference type="Proteomes" id="UP001497623">
    <property type="component" value="Unassembled WGS sequence"/>
</dbReference>
<feature type="transmembrane region" description="Helical" evidence="1">
    <location>
        <begin position="129"/>
        <end position="146"/>
    </location>
</feature>
<keyword evidence="1" id="KW-0472">Membrane</keyword>
<evidence type="ECO:0000313" key="2">
    <source>
        <dbReference type="EMBL" id="CAL4066268.1"/>
    </source>
</evidence>
<feature type="transmembrane region" description="Helical" evidence="1">
    <location>
        <begin position="181"/>
        <end position="202"/>
    </location>
</feature>
<organism evidence="2 3">
    <name type="scientific">Meganyctiphanes norvegica</name>
    <name type="common">Northern krill</name>
    <name type="synonym">Thysanopoda norvegica</name>
    <dbReference type="NCBI Taxonomy" id="48144"/>
    <lineage>
        <taxon>Eukaryota</taxon>
        <taxon>Metazoa</taxon>
        <taxon>Ecdysozoa</taxon>
        <taxon>Arthropoda</taxon>
        <taxon>Crustacea</taxon>
        <taxon>Multicrustacea</taxon>
        <taxon>Malacostraca</taxon>
        <taxon>Eumalacostraca</taxon>
        <taxon>Eucarida</taxon>
        <taxon>Euphausiacea</taxon>
        <taxon>Euphausiidae</taxon>
        <taxon>Meganyctiphanes</taxon>
    </lineage>
</organism>
<proteinExistence type="predicted"/>
<keyword evidence="3" id="KW-1185">Reference proteome</keyword>